<dbReference type="GO" id="GO:0004523">
    <property type="term" value="F:RNA-DNA hybrid ribonuclease activity"/>
    <property type="evidence" value="ECO:0007669"/>
    <property type="project" value="InterPro"/>
</dbReference>
<reference evidence="4" key="1">
    <citation type="journal article" date="2019" name="Nat. Commun.">
        <title>The genome of broomcorn millet.</title>
        <authorList>
            <person name="Zou C."/>
            <person name="Miki D."/>
            <person name="Li D."/>
            <person name="Tang Q."/>
            <person name="Xiao L."/>
            <person name="Rajput S."/>
            <person name="Deng P."/>
            <person name="Jia W."/>
            <person name="Huang R."/>
            <person name="Zhang M."/>
            <person name="Sun Y."/>
            <person name="Hu J."/>
            <person name="Fu X."/>
            <person name="Schnable P.S."/>
            <person name="Li F."/>
            <person name="Zhang H."/>
            <person name="Feng B."/>
            <person name="Zhu X."/>
            <person name="Liu R."/>
            <person name="Schnable J.C."/>
            <person name="Zhu J.-K."/>
            <person name="Zhang H."/>
        </authorList>
    </citation>
    <scope>NUCLEOTIDE SEQUENCE [LARGE SCALE GENOMIC DNA]</scope>
</reference>
<proteinExistence type="predicted"/>
<accession>A0A3L6T7U7</accession>
<evidence type="ECO:0000256" key="1">
    <source>
        <dbReference type="SAM" id="MobiDB-lite"/>
    </source>
</evidence>
<dbReference type="PANTHER" id="PTHR47723:SF24">
    <property type="entry name" value="RNASE H TYPE-1 DOMAIN-CONTAINING PROTEIN"/>
    <property type="match status" value="1"/>
</dbReference>
<name>A0A3L6T7U7_PANMI</name>
<comment type="caution">
    <text evidence="3">The sequence shown here is derived from an EMBL/GenBank/DDBJ whole genome shotgun (WGS) entry which is preliminary data.</text>
</comment>
<sequence length="232" mass="26229">MLLLWRSWFIQNQITHEGPKDSVEHSIHFLRSYGQQLSEIRQHSDAGDSKGKAVAGMRSANPSRNHLRWEKPQSGYVKLNVDTAFFEQSGLTGLGIVARNEKGEVILAAHRLMTGCSDAEEAELMACKEGLKLAFQWIDEPIVLETDCLSVCKAIKSKEDNIGQLMFSLQEVVELIDEHFEVVIQHCRRDQNRVAHFLVQSACKELSSKVWIRHIPEVVAPFVADDCNFVLS</sequence>
<dbReference type="STRING" id="4540.A0A3L6T7U7"/>
<evidence type="ECO:0000259" key="2">
    <source>
        <dbReference type="Pfam" id="PF13456"/>
    </source>
</evidence>
<dbReference type="InterPro" id="IPR036397">
    <property type="entry name" value="RNaseH_sf"/>
</dbReference>
<dbReference type="Proteomes" id="UP000275267">
    <property type="component" value="Unassembled WGS sequence"/>
</dbReference>
<dbReference type="InterPro" id="IPR044730">
    <property type="entry name" value="RNase_H-like_dom_plant"/>
</dbReference>
<protein>
    <recommendedName>
        <fullName evidence="2">RNase H type-1 domain-containing protein</fullName>
    </recommendedName>
</protein>
<feature type="region of interest" description="Disordered" evidence="1">
    <location>
        <begin position="41"/>
        <end position="65"/>
    </location>
</feature>
<dbReference type="PANTHER" id="PTHR47723">
    <property type="entry name" value="OS05G0353850 PROTEIN"/>
    <property type="match status" value="1"/>
</dbReference>
<dbReference type="SUPFAM" id="SSF53098">
    <property type="entry name" value="Ribonuclease H-like"/>
    <property type="match status" value="1"/>
</dbReference>
<dbReference type="InterPro" id="IPR002156">
    <property type="entry name" value="RNaseH_domain"/>
</dbReference>
<dbReference type="CDD" id="cd06222">
    <property type="entry name" value="RNase_H_like"/>
    <property type="match status" value="1"/>
</dbReference>
<evidence type="ECO:0000313" key="3">
    <source>
        <dbReference type="EMBL" id="RLN32926.1"/>
    </source>
</evidence>
<dbReference type="EMBL" id="PQIB02000002">
    <property type="protein sequence ID" value="RLN32926.1"/>
    <property type="molecule type" value="Genomic_DNA"/>
</dbReference>
<evidence type="ECO:0000313" key="4">
    <source>
        <dbReference type="Proteomes" id="UP000275267"/>
    </source>
</evidence>
<organism evidence="3 4">
    <name type="scientific">Panicum miliaceum</name>
    <name type="common">Proso millet</name>
    <name type="synonym">Broomcorn millet</name>
    <dbReference type="NCBI Taxonomy" id="4540"/>
    <lineage>
        <taxon>Eukaryota</taxon>
        <taxon>Viridiplantae</taxon>
        <taxon>Streptophyta</taxon>
        <taxon>Embryophyta</taxon>
        <taxon>Tracheophyta</taxon>
        <taxon>Spermatophyta</taxon>
        <taxon>Magnoliopsida</taxon>
        <taxon>Liliopsida</taxon>
        <taxon>Poales</taxon>
        <taxon>Poaceae</taxon>
        <taxon>PACMAD clade</taxon>
        <taxon>Panicoideae</taxon>
        <taxon>Panicodae</taxon>
        <taxon>Paniceae</taxon>
        <taxon>Panicinae</taxon>
        <taxon>Panicum</taxon>
        <taxon>Panicum sect. Panicum</taxon>
    </lineage>
</organism>
<feature type="compositionally biased region" description="Basic and acidic residues" evidence="1">
    <location>
        <begin position="41"/>
        <end position="51"/>
    </location>
</feature>
<dbReference type="InterPro" id="IPR012337">
    <property type="entry name" value="RNaseH-like_sf"/>
</dbReference>
<dbReference type="GO" id="GO:0003676">
    <property type="term" value="F:nucleic acid binding"/>
    <property type="evidence" value="ECO:0007669"/>
    <property type="project" value="InterPro"/>
</dbReference>
<feature type="domain" description="RNase H type-1" evidence="2">
    <location>
        <begin position="80"/>
        <end position="202"/>
    </location>
</feature>
<keyword evidence="4" id="KW-1185">Reference proteome</keyword>
<gene>
    <name evidence="3" type="ORF">C2845_PM03G31700</name>
</gene>
<dbReference type="Gene3D" id="3.30.420.10">
    <property type="entry name" value="Ribonuclease H-like superfamily/Ribonuclease H"/>
    <property type="match status" value="1"/>
</dbReference>
<dbReference type="InterPro" id="IPR053151">
    <property type="entry name" value="RNase_H-like"/>
</dbReference>
<dbReference type="Pfam" id="PF13456">
    <property type="entry name" value="RVT_3"/>
    <property type="match status" value="1"/>
</dbReference>
<dbReference type="OrthoDB" id="690004at2759"/>
<dbReference type="AlphaFoldDB" id="A0A3L6T7U7"/>